<dbReference type="Pfam" id="PF13489">
    <property type="entry name" value="Methyltransf_23"/>
    <property type="match status" value="1"/>
</dbReference>
<evidence type="ECO:0008006" key="3">
    <source>
        <dbReference type="Google" id="ProtNLM"/>
    </source>
</evidence>
<dbReference type="PANTHER" id="PTHR43591:SF50">
    <property type="entry name" value="METHYLTRANSFERASE DOMAIN-CONTAINING PROTEIN-RELATED"/>
    <property type="match status" value="1"/>
</dbReference>
<keyword evidence="2" id="KW-1185">Reference proteome</keyword>
<evidence type="ECO:0000313" key="1">
    <source>
        <dbReference type="EMBL" id="KAF6228061.1"/>
    </source>
</evidence>
<reference evidence="1 2" key="1">
    <citation type="journal article" date="2020" name="Genomics">
        <title>Complete, high-quality genomes from long-read metagenomic sequencing of two wolf lichen thalli reveals enigmatic genome architecture.</title>
        <authorList>
            <person name="McKenzie S.K."/>
            <person name="Walston R.F."/>
            <person name="Allen J.L."/>
        </authorList>
    </citation>
    <scope>NUCLEOTIDE SEQUENCE [LARGE SCALE GENOMIC DNA]</scope>
    <source>
        <strain evidence="1">WasteWater1</strain>
    </source>
</reference>
<dbReference type="CDD" id="cd02440">
    <property type="entry name" value="AdoMet_MTases"/>
    <property type="match status" value="1"/>
</dbReference>
<dbReference type="GeneID" id="59336186"/>
<sequence>MSSTPRTSYDVDGYCLGRSFSSSSRLNLQHYLWKDAVGYNIHPDIPVQDSKDFKIADVGTGTGIWLIDLNRQLPLSCLDGFDVSSDQYPPKEWLPANISLKTLDIHKPIPEELKGKYDVVHVRLFITVVKSDDPLPILKNLMDMLKPGGYLQWSEHSLATITVESIKPGMKTGEIQFLVEHARNAVPYGWPPRLPDSFAKQGFQDVSYSRYPISPEVRVFFTQMQFMIGEEYSIVAMDNSDPQKGGPAHRRRIQEAAKEAKEGAAMHFIPEVTIGKKPT</sequence>
<dbReference type="AlphaFoldDB" id="A0A8H6CRS3"/>
<dbReference type="PANTHER" id="PTHR43591">
    <property type="entry name" value="METHYLTRANSFERASE"/>
    <property type="match status" value="1"/>
</dbReference>
<dbReference type="SUPFAM" id="SSF53335">
    <property type="entry name" value="S-adenosyl-L-methionine-dependent methyltransferases"/>
    <property type="match status" value="1"/>
</dbReference>
<proteinExistence type="predicted"/>
<dbReference type="Gene3D" id="3.40.50.150">
    <property type="entry name" value="Vaccinia Virus protein VP39"/>
    <property type="match status" value="1"/>
</dbReference>
<comment type="caution">
    <text evidence="1">The sequence shown here is derived from an EMBL/GenBank/DDBJ whole genome shotgun (WGS) entry which is preliminary data.</text>
</comment>
<organism evidence="1 2">
    <name type="scientific">Letharia lupina</name>
    <dbReference type="NCBI Taxonomy" id="560253"/>
    <lineage>
        <taxon>Eukaryota</taxon>
        <taxon>Fungi</taxon>
        <taxon>Dikarya</taxon>
        <taxon>Ascomycota</taxon>
        <taxon>Pezizomycotina</taxon>
        <taxon>Lecanoromycetes</taxon>
        <taxon>OSLEUM clade</taxon>
        <taxon>Lecanoromycetidae</taxon>
        <taxon>Lecanorales</taxon>
        <taxon>Lecanorineae</taxon>
        <taxon>Parmeliaceae</taxon>
        <taxon>Letharia</taxon>
    </lineage>
</organism>
<dbReference type="InterPro" id="IPR029063">
    <property type="entry name" value="SAM-dependent_MTases_sf"/>
</dbReference>
<dbReference type="RefSeq" id="XP_037155995.1">
    <property type="nucleotide sequence ID" value="XM_037298659.1"/>
</dbReference>
<name>A0A8H6CRS3_9LECA</name>
<evidence type="ECO:0000313" key="2">
    <source>
        <dbReference type="Proteomes" id="UP000593566"/>
    </source>
</evidence>
<accession>A0A8H6CRS3</accession>
<gene>
    <name evidence="1" type="ORF">HO133_007789</name>
</gene>
<dbReference type="Proteomes" id="UP000593566">
    <property type="component" value="Unassembled WGS sequence"/>
</dbReference>
<dbReference type="EMBL" id="JACCJB010000004">
    <property type="protein sequence ID" value="KAF6228061.1"/>
    <property type="molecule type" value="Genomic_DNA"/>
</dbReference>
<protein>
    <recommendedName>
        <fullName evidence="3">S-adenosyl-L-methionine-dependent methyltransferase</fullName>
    </recommendedName>
</protein>